<proteinExistence type="predicted"/>
<accession>A0A936F108</accession>
<dbReference type="SUPFAM" id="SSF48452">
    <property type="entry name" value="TPR-like"/>
    <property type="match status" value="2"/>
</dbReference>
<feature type="region of interest" description="Disordered" evidence="4">
    <location>
        <begin position="591"/>
        <end position="625"/>
    </location>
</feature>
<feature type="repeat" description="TPR" evidence="3">
    <location>
        <begin position="59"/>
        <end position="92"/>
    </location>
</feature>
<dbReference type="Pfam" id="PF13181">
    <property type="entry name" value="TPR_8"/>
    <property type="match status" value="1"/>
</dbReference>
<keyword evidence="2 3" id="KW-0802">TPR repeat</keyword>
<protein>
    <submittedName>
        <fullName evidence="5">Tetratricopeptide repeat protein</fullName>
    </submittedName>
</protein>
<dbReference type="PANTHER" id="PTHR45586:SF1">
    <property type="entry name" value="LIPOPOLYSACCHARIDE ASSEMBLY PROTEIN B"/>
    <property type="match status" value="1"/>
</dbReference>
<feature type="repeat" description="TPR" evidence="3">
    <location>
        <begin position="113"/>
        <end position="146"/>
    </location>
</feature>
<evidence type="ECO:0000313" key="6">
    <source>
        <dbReference type="Proteomes" id="UP000709959"/>
    </source>
</evidence>
<reference evidence="5 6" key="1">
    <citation type="submission" date="2020-10" db="EMBL/GenBank/DDBJ databases">
        <title>Connecting structure to function with the recovery of over 1000 high-quality activated sludge metagenome-assembled genomes encoding full-length rRNA genes using long-read sequencing.</title>
        <authorList>
            <person name="Singleton C.M."/>
            <person name="Petriglieri F."/>
            <person name="Kristensen J.M."/>
            <person name="Kirkegaard R.H."/>
            <person name="Michaelsen T.Y."/>
            <person name="Andersen M.H."/>
            <person name="Karst S.M."/>
            <person name="Dueholm M.S."/>
            <person name="Nielsen P.H."/>
            <person name="Albertsen M."/>
        </authorList>
    </citation>
    <scope>NUCLEOTIDE SEQUENCE [LARGE SCALE GENOMIC DNA]</scope>
    <source>
        <strain evidence="5">OdNE_18-Q3-R46-58_MAXAC.008</strain>
    </source>
</reference>
<comment type="caution">
    <text evidence="5">The sequence shown here is derived from an EMBL/GenBank/DDBJ whole genome shotgun (WGS) entry which is preliminary data.</text>
</comment>
<dbReference type="AlphaFoldDB" id="A0A936F108"/>
<keyword evidence="1" id="KW-0677">Repeat</keyword>
<evidence type="ECO:0000256" key="2">
    <source>
        <dbReference type="ARBA" id="ARBA00022803"/>
    </source>
</evidence>
<feature type="compositionally biased region" description="Pro residues" evidence="4">
    <location>
        <begin position="600"/>
        <end position="618"/>
    </location>
</feature>
<evidence type="ECO:0000256" key="4">
    <source>
        <dbReference type="SAM" id="MobiDB-lite"/>
    </source>
</evidence>
<dbReference type="InterPro" id="IPR011990">
    <property type="entry name" value="TPR-like_helical_dom_sf"/>
</dbReference>
<evidence type="ECO:0000256" key="1">
    <source>
        <dbReference type="ARBA" id="ARBA00022737"/>
    </source>
</evidence>
<dbReference type="SMART" id="SM00028">
    <property type="entry name" value="TPR"/>
    <property type="match status" value="7"/>
</dbReference>
<dbReference type="PANTHER" id="PTHR45586">
    <property type="entry name" value="TPR REPEAT-CONTAINING PROTEIN PA4667"/>
    <property type="match status" value="1"/>
</dbReference>
<feature type="repeat" description="TPR" evidence="3">
    <location>
        <begin position="896"/>
        <end position="929"/>
    </location>
</feature>
<evidence type="ECO:0000313" key="5">
    <source>
        <dbReference type="EMBL" id="MBK8572172.1"/>
    </source>
</evidence>
<dbReference type="Proteomes" id="UP000709959">
    <property type="component" value="Unassembled WGS sequence"/>
</dbReference>
<dbReference type="Pfam" id="PF13432">
    <property type="entry name" value="TPR_16"/>
    <property type="match status" value="1"/>
</dbReference>
<dbReference type="Pfam" id="PF14559">
    <property type="entry name" value="TPR_19"/>
    <property type="match status" value="1"/>
</dbReference>
<feature type="region of interest" description="Disordered" evidence="4">
    <location>
        <begin position="680"/>
        <end position="701"/>
    </location>
</feature>
<sequence length="937" mass="101957">MAIDRVKVKKEADKLLTAGKVERAIDEFQKLVDDNPKDYNTLNQIGDLSVQIGRVKEGVEIHKRLGGAYERDGFHARAAAIFQKVVRNAPEDIDAAQRLADLYRQMNKTSDAVKVHLQVAEHFQKKGLIKRALEEFNKVVDLDPKNLKMKVKLADLYNKEGMKDRAAGIYLEVAESLAMEQMHGEANQILERAKSMISTPQVYLTQSRLGVIQGDYTTAAQHLREGLANNPRNTELLEALAEIELRSGHPDRALEALAEVAQLPEKSLPLCEKALRTLVNGDRAEEGLRLFAPIARELARRGSGDVIGRSLRNALQGNIGIEAWVLLAEIAHQSGNRTDQVQALQSAYGMAYQNNDQALISHLAGQLQGLGVVPGAAAPAPATFAPLGLPPGFEARSPQEITRHGGETEVDPVKRLRIEQFAREAEAMMRSGSPERAIETYKKALELDPADLTIIESIVAVHRTTGRLTQVQMQYVQSAQALVQLDRKREAAHLLDLAEQLFPGSTRIHRRAMGLPEPGVLPPPATRAPIALPAPVPPSAPTQPIVPPPADDLDMLIGLDLPGFEVPPPRPAALPAAEPIALGDGLGESLPLLPDLAELPPDPFSPPLPPPAPAPPSQDHPALEPSDLSWMDATLTDLTDLTADAAPSTSAPTAPLPPMPTRQLEPEVIDALSALPELPEVEAPGTVPDPATPPTPEPMAEDLESLLGDIDFQLDYGSPEEAKIEIEAALQQYPGHPELQDRLGRAETALQKLGHVPKASALDESDFANSFFDLTDVLGTALMDTGEGEEMHDATHVVEKIQSVDELFSAFREGVEKQVKGDDYDTHYNLGIAYKEMMLIDPAIEEFKIAMGDPERTLECCSMLSICEQARGDLAAAVEWLRQGVLAPGFPPEDSIGLRYDLAEIYLQQGHTSMAAEEFKAVHEMDPDYRDVAARLA</sequence>
<gene>
    <name evidence="5" type="ORF">IPN91_05880</name>
</gene>
<dbReference type="InterPro" id="IPR019734">
    <property type="entry name" value="TPR_rpt"/>
</dbReference>
<feature type="repeat" description="TPR" evidence="3">
    <location>
        <begin position="418"/>
        <end position="451"/>
    </location>
</feature>
<dbReference type="PROSITE" id="PS50005">
    <property type="entry name" value="TPR"/>
    <property type="match status" value="4"/>
</dbReference>
<dbReference type="Gene3D" id="1.25.40.10">
    <property type="entry name" value="Tetratricopeptide repeat domain"/>
    <property type="match status" value="3"/>
</dbReference>
<dbReference type="InterPro" id="IPR051012">
    <property type="entry name" value="CellSynth/LPSAsmb/PSIAsmb"/>
</dbReference>
<organism evidence="5 6">
    <name type="scientific">Candidatus Geothrix odensensis</name>
    <dbReference type="NCBI Taxonomy" id="2954440"/>
    <lineage>
        <taxon>Bacteria</taxon>
        <taxon>Pseudomonadati</taxon>
        <taxon>Acidobacteriota</taxon>
        <taxon>Holophagae</taxon>
        <taxon>Holophagales</taxon>
        <taxon>Holophagaceae</taxon>
        <taxon>Geothrix</taxon>
    </lineage>
</organism>
<evidence type="ECO:0000256" key="3">
    <source>
        <dbReference type="PROSITE-ProRule" id="PRU00339"/>
    </source>
</evidence>
<name>A0A936F108_9BACT</name>
<dbReference type="EMBL" id="JADKCH010000003">
    <property type="protein sequence ID" value="MBK8572172.1"/>
    <property type="molecule type" value="Genomic_DNA"/>
</dbReference>